<reference evidence="3" key="1">
    <citation type="journal article" date="2019" name="Int. J. Syst. Evol. Microbiol.">
        <title>The Global Catalogue of Microorganisms (GCM) 10K type strain sequencing project: providing services to taxonomists for standard genome sequencing and annotation.</title>
        <authorList>
            <consortium name="The Broad Institute Genomics Platform"/>
            <consortium name="The Broad Institute Genome Sequencing Center for Infectious Disease"/>
            <person name="Wu L."/>
            <person name="Ma J."/>
        </authorList>
    </citation>
    <scope>NUCLEOTIDE SEQUENCE [LARGE SCALE GENOMIC DNA]</scope>
    <source>
        <strain evidence="3">JCM 30846</strain>
    </source>
</reference>
<keyword evidence="1" id="KW-1133">Transmembrane helix</keyword>
<keyword evidence="1" id="KW-0472">Membrane</keyword>
<gene>
    <name evidence="2" type="ORF">GCM10023082_18940</name>
</gene>
<feature type="transmembrane region" description="Helical" evidence="1">
    <location>
        <begin position="148"/>
        <end position="166"/>
    </location>
</feature>
<sequence>MAKDPAMPAESSRASGSRSALSAGRSVLMALVALLLLVGGGYASWGDAQQVLLGKGRVHGEFAVTACGDATCAGSFDPEGPEGPRSDMTVRASVAVRKGERFPAVVKPGTHEVVRAGAAGSLHAWVPLGGGLLLAGLVIAGGMRRGRLGLVVAALGAAQLFATFLLL</sequence>
<protein>
    <recommendedName>
        <fullName evidence="4">Integral membrane protein</fullName>
    </recommendedName>
</protein>
<evidence type="ECO:0000313" key="2">
    <source>
        <dbReference type="EMBL" id="GAA3721492.1"/>
    </source>
</evidence>
<dbReference type="EMBL" id="BAABEP010000008">
    <property type="protein sequence ID" value="GAA3721492.1"/>
    <property type="molecule type" value="Genomic_DNA"/>
</dbReference>
<evidence type="ECO:0008006" key="4">
    <source>
        <dbReference type="Google" id="ProtNLM"/>
    </source>
</evidence>
<dbReference type="Proteomes" id="UP001499884">
    <property type="component" value="Unassembled WGS sequence"/>
</dbReference>
<evidence type="ECO:0000313" key="3">
    <source>
        <dbReference type="Proteomes" id="UP001499884"/>
    </source>
</evidence>
<accession>A0ABP7EPM5</accession>
<keyword evidence="1" id="KW-0812">Transmembrane</keyword>
<organism evidence="2 3">
    <name type="scientific">Streptomyces tremellae</name>
    <dbReference type="NCBI Taxonomy" id="1124239"/>
    <lineage>
        <taxon>Bacteria</taxon>
        <taxon>Bacillati</taxon>
        <taxon>Actinomycetota</taxon>
        <taxon>Actinomycetes</taxon>
        <taxon>Kitasatosporales</taxon>
        <taxon>Streptomycetaceae</taxon>
        <taxon>Streptomyces</taxon>
    </lineage>
</organism>
<feature type="transmembrane region" description="Helical" evidence="1">
    <location>
        <begin position="122"/>
        <end position="141"/>
    </location>
</feature>
<comment type="caution">
    <text evidence="2">The sequence shown here is derived from an EMBL/GenBank/DDBJ whole genome shotgun (WGS) entry which is preliminary data.</text>
</comment>
<evidence type="ECO:0000256" key="1">
    <source>
        <dbReference type="SAM" id="Phobius"/>
    </source>
</evidence>
<keyword evidence="3" id="KW-1185">Reference proteome</keyword>
<name>A0ABP7EPM5_9ACTN</name>
<proteinExistence type="predicted"/>